<dbReference type="SUPFAM" id="SSF53720">
    <property type="entry name" value="ALDH-like"/>
    <property type="match status" value="1"/>
</dbReference>
<feature type="active site" evidence="3">
    <location>
        <position position="257"/>
    </location>
</feature>
<dbReference type="InterPro" id="IPR016163">
    <property type="entry name" value="Ald_DH_C"/>
</dbReference>
<keyword evidence="2 4" id="KW-0560">Oxidoreductase</keyword>
<evidence type="ECO:0000256" key="1">
    <source>
        <dbReference type="ARBA" id="ARBA00009986"/>
    </source>
</evidence>
<evidence type="ECO:0000259" key="5">
    <source>
        <dbReference type="Pfam" id="PF00171"/>
    </source>
</evidence>
<dbReference type="EMBL" id="CP114014">
    <property type="protein sequence ID" value="XAY07740.1"/>
    <property type="molecule type" value="Genomic_DNA"/>
</dbReference>
<evidence type="ECO:0000256" key="2">
    <source>
        <dbReference type="ARBA" id="ARBA00023002"/>
    </source>
</evidence>
<dbReference type="RefSeq" id="WP_354698931.1">
    <property type="nucleotide sequence ID" value="NZ_CP114014.1"/>
</dbReference>
<organism evidence="6">
    <name type="scientific">Paraconexibacter sp. AEG42_29</name>
    <dbReference type="NCBI Taxonomy" id="2997339"/>
    <lineage>
        <taxon>Bacteria</taxon>
        <taxon>Bacillati</taxon>
        <taxon>Actinomycetota</taxon>
        <taxon>Thermoleophilia</taxon>
        <taxon>Solirubrobacterales</taxon>
        <taxon>Paraconexibacteraceae</taxon>
        <taxon>Paraconexibacter</taxon>
    </lineage>
</organism>
<dbReference type="EC" id="1.2.1.86" evidence="6"/>
<dbReference type="InterPro" id="IPR029510">
    <property type="entry name" value="Ald_DH_CS_GLU"/>
</dbReference>
<name>A0AAU7B1I8_9ACTN</name>
<dbReference type="InterPro" id="IPR016161">
    <property type="entry name" value="Ald_DH/histidinol_DH"/>
</dbReference>
<dbReference type="FunFam" id="3.40.309.10:FF:000009">
    <property type="entry name" value="Aldehyde dehydrogenase A"/>
    <property type="match status" value="1"/>
</dbReference>
<evidence type="ECO:0000256" key="3">
    <source>
        <dbReference type="PROSITE-ProRule" id="PRU10007"/>
    </source>
</evidence>
<comment type="similarity">
    <text evidence="1 4">Belongs to the aldehyde dehydrogenase family.</text>
</comment>
<dbReference type="PROSITE" id="PS00687">
    <property type="entry name" value="ALDEHYDE_DEHYDR_GLU"/>
    <property type="match status" value="1"/>
</dbReference>
<dbReference type="Pfam" id="PF00171">
    <property type="entry name" value="Aldedh"/>
    <property type="match status" value="1"/>
</dbReference>
<dbReference type="GO" id="GO:0034832">
    <property type="term" value="F:geranial dehydrogenase activity"/>
    <property type="evidence" value="ECO:0007669"/>
    <property type="project" value="UniProtKB-EC"/>
</dbReference>
<sequence length="492" mass="51647">MSTQTLIESNELFIGGGWVSPQGSDRIDVFSASTEELIGSVPDGTNADIDAAATAARNALQDPQGWSSWSVDERASAMERLADAMDKRSEEMTTRISMQNGMPIAIAQQLEGVFPQVLLRYYAGLVRGTDFEEERAGLLGGTIIVKKQPIGVVGAIVPWNFPQALAAFKLAPLLAAGCTVVMKPSPETVLDSLTLAEAIIEAGIPDGVINIVPGGREVGAYLVEHPQIDKVAFTGSTPAGRKIAARCGELLRPVTLELGGKSAAIVLDDADIASSVENLFSATLLNNGQTCFLGTRVLAPRSKYDEVLAVFGGLADALTVGDSMDPATQIGPMASKRQQERVEGYIAKGKSEGARVVAGGRPTGQEQGWFVQPTIFADVENSHTIAQEEIFGPVLSVIPYDNDEQAIAIANDSEFGLGGSVWTGDAERGEAMARRVQTGSIGINHYMIDPAAPFGGVKQSGLGKELGPEGLQAYLSTQSIYKTQGGAGAGAP</sequence>
<dbReference type="Gene3D" id="3.40.309.10">
    <property type="entry name" value="Aldehyde Dehydrogenase, Chain A, domain 2"/>
    <property type="match status" value="1"/>
</dbReference>
<proteinExistence type="inferred from homology"/>
<protein>
    <submittedName>
        <fullName evidence="6">Geranial dehydrogenase</fullName>
        <ecNumber evidence="6">1.2.1.86</ecNumber>
    </submittedName>
</protein>
<gene>
    <name evidence="6" type="primary">geoB</name>
    <name evidence="6" type="ORF">DSM112329_04630</name>
</gene>
<evidence type="ECO:0000313" key="6">
    <source>
        <dbReference type="EMBL" id="XAY07740.1"/>
    </source>
</evidence>
<dbReference type="CDD" id="cd07139">
    <property type="entry name" value="ALDH_AldA-Rv0768"/>
    <property type="match status" value="1"/>
</dbReference>
<feature type="domain" description="Aldehyde dehydrogenase" evidence="5">
    <location>
        <begin position="18"/>
        <end position="480"/>
    </location>
</feature>
<dbReference type="PANTHER" id="PTHR42804:SF1">
    <property type="entry name" value="ALDEHYDE DEHYDROGENASE-RELATED"/>
    <property type="match status" value="1"/>
</dbReference>
<dbReference type="AlphaFoldDB" id="A0AAU7B1I8"/>
<accession>A0AAU7B1I8</accession>
<dbReference type="Gene3D" id="3.40.605.10">
    <property type="entry name" value="Aldehyde Dehydrogenase, Chain A, domain 1"/>
    <property type="match status" value="1"/>
</dbReference>
<reference evidence="6" key="1">
    <citation type="submission" date="2022-12" db="EMBL/GenBank/DDBJ databases">
        <title>Paraconexibacter alkalitolerans sp. nov. and Baekduia alba sp. nov., isolated from soil and emended description of the genera Paraconexibacter (Chun et al., 2020) and Baekduia (An et al., 2020).</title>
        <authorList>
            <person name="Vieira S."/>
            <person name="Huber K.J."/>
            <person name="Geppert A."/>
            <person name="Wolf J."/>
            <person name="Neumann-Schaal M."/>
            <person name="Muesken M."/>
            <person name="Overmann J."/>
        </authorList>
    </citation>
    <scope>NUCLEOTIDE SEQUENCE</scope>
    <source>
        <strain evidence="6">AEG42_29</strain>
    </source>
</reference>
<dbReference type="KEGG" id="parq:DSM112329_04630"/>
<dbReference type="InterPro" id="IPR016162">
    <property type="entry name" value="Ald_DH_N"/>
</dbReference>
<dbReference type="PANTHER" id="PTHR42804">
    <property type="entry name" value="ALDEHYDE DEHYDROGENASE"/>
    <property type="match status" value="1"/>
</dbReference>
<evidence type="ECO:0000256" key="4">
    <source>
        <dbReference type="RuleBase" id="RU003345"/>
    </source>
</evidence>
<dbReference type="FunFam" id="3.40.605.10:FF:000007">
    <property type="entry name" value="NAD/NADP-dependent betaine aldehyde dehydrogenase"/>
    <property type="match status" value="1"/>
</dbReference>
<dbReference type="InterPro" id="IPR015590">
    <property type="entry name" value="Aldehyde_DH_dom"/>
</dbReference>